<dbReference type="EMBL" id="CABEEP010000001">
    <property type="protein sequence ID" value="VTQ68081.1"/>
    <property type="molecule type" value="Genomic_DNA"/>
</dbReference>
<evidence type="ECO:0000313" key="2">
    <source>
        <dbReference type="EMBL" id="VTQ68081.1"/>
    </source>
</evidence>
<comment type="caution">
    <text evidence="2">The sequence shown here is derived from an EMBL/GenBank/DDBJ whole genome shotgun (WGS) entry which is preliminary data.</text>
</comment>
<accession>A0A7Z9DKV5</accession>
<protein>
    <submittedName>
        <fullName evidence="2">Uncharacterized protein</fullName>
    </submittedName>
</protein>
<feature type="transmembrane region" description="Helical" evidence="1">
    <location>
        <begin position="9"/>
        <end position="29"/>
    </location>
</feature>
<proteinExistence type="predicted"/>
<keyword evidence="1" id="KW-1133">Transmembrane helix</keyword>
<gene>
    <name evidence="2" type="ORF">NCTC12204_02273</name>
</gene>
<keyword evidence="1" id="KW-0812">Transmembrane</keyword>
<name>A0A7Z9DKV5_ENTHR</name>
<organism evidence="2 3">
    <name type="scientific">Enterococcus hirae</name>
    <dbReference type="NCBI Taxonomy" id="1354"/>
    <lineage>
        <taxon>Bacteria</taxon>
        <taxon>Bacillati</taxon>
        <taxon>Bacillota</taxon>
        <taxon>Bacilli</taxon>
        <taxon>Lactobacillales</taxon>
        <taxon>Enterococcaceae</taxon>
        <taxon>Enterococcus</taxon>
    </lineage>
</organism>
<dbReference type="Proteomes" id="UP000352698">
    <property type="component" value="Unassembled WGS sequence"/>
</dbReference>
<evidence type="ECO:0000256" key="1">
    <source>
        <dbReference type="SAM" id="Phobius"/>
    </source>
</evidence>
<sequence length="53" mass="6072">MFLEKSKTCMIVSLSLLGICIILIAMPVVRKEQAIWLVLFLLHNSRMEKSSVH</sequence>
<dbReference type="AlphaFoldDB" id="A0A7Z9DKV5"/>
<reference evidence="2 3" key="1">
    <citation type="submission" date="2019-05" db="EMBL/GenBank/DDBJ databases">
        <authorList>
            <consortium name="Pathogen Informatics"/>
        </authorList>
    </citation>
    <scope>NUCLEOTIDE SEQUENCE [LARGE SCALE GENOMIC DNA]</scope>
    <source>
        <strain evidence="2 3">NCTC12204</strain>
    </source>
</reference>
<evidence type="ECO:0000313" key="3">
    <source>
        <dbReference type="Proteomes" id="UP000352698"/>
    </source>
</evidence>
<keyword evidence="1" id="KW-0472">Membrane</keyword>